<evidence type="ECO:0000256" key="5">
    <source>
        <dbReference type="ARBA" id="ARBA00022723"/>
    </source>
</evidence>
<dbReference type="Proteomes" id="UP000217199">
    <property type="component" value="Unassembled WGS sequence"/>
</dbReference>
<dbReference type="OrthoDB" id="1470350at2759"/>
<dbReference type="PRINTS" id="PR00385">
    <property type="entry name" value="P450"/>
</dbReference>
<dbReference type="SUPFAM" id="SSF48264">
    <property type="entry name" value="Cytochrome P450"/>
    <property type="match status" value="1"/>
</dbReference>
<feature type="binding site" description="axial binding residue" evidence="9">
    <location>
        <position position="484"/>
    </location>
    <ligand>
        <name>heme</name>
        <dbReference type="ChEBI" id="CHEBI:30413"/>
    </ligand>
    <ligandPart>
        <name>Fe</name>
        <dbReference type="ChEBI" id="CHEBI:18248"/>
    </ligandPart>
</feature>
<dbReference type="GO" id="GO:0004497">
    <property type="term" value="F:monooxygenase activity"/>
    <property type="evidence" value="ECO:0007669"/>
    <property type="project" value="UniProtKB-KW"/>
</dbReference>
<sequence length="551" mass="61825">MTWSQVPIYLQCIIIPPLFICIYASWAFFKGRKSLSDNIPGPQSSSFVYGNTKEIFDKNGWDYHQRMRDYGGLSRFKGLIGNDYLYIFDPLALNHIFLKDHDTFEEPKALISTFTLLFGSGLSATTGAEHKKQRKLLNPAFSIRQLRNTLPLLYPIVYRLKEEITLDINKGTGYIDVMSWMTRIALESITQGGLGHTFHSFDGDGKSAVYENAIKLLLPLSFQAYHIYRDLFHSLDKLGVTKFRHLLTVILPFKPVKDIQNAIDGVKEASIQVLKKKREALEKEDDAIEVGKGKNMINVLLKDGVNAGVAEDELIGHMNAIIFGATDTTSSAMSRILSVLAQNPDEQSKLREEVTIARKEYGDLDYDKLQSLPYLDAVCRETLRVYPPGSSVTREALKDTVIPLQFPIKSKDGLSDIDEVFVPKGTEIYISILGANRSKTIWGEDAEEWKPSRWLRALPSSVSEAHLPGVYSQMMTFLGGGRSCIGFKFAEMEIKLVLSVLVEAFIFEPVVDVSWDMGLISTPRIKNSTDIMPSLPMKVTPVSNCEQGISK</sequence>
<evidence type="ECO:0000256" key="3">
    <source>
        <dbReference type="ARBA" id="ARBA00010617"/>
    </source>
</evidence>
<evidence type="ECO:0000256" key="6">
    <source>
        <dbReference type="ARBA" id="ARBA00023002"/>
    </source>
</evidence>
<evidence type="ECO:0000256" key="7">
    <source>
        <dbReference type="ARBA" id="ARBA00023004"/>
    </source>
</evidence>
<organism evidence="11 12">
    <name type="scientific">Pyrrhoderma noxium</name>
    <dbReference type="NCBI Taxonomy" id="2282107"/>
    <lineage>
        <taxon>Eukaryota</taxon>
        <taxon>Fungi</taxon>
        <taxon>Dikarya</taxon>
        <taxon>Basidiomycota</taxon>
        <taxon>Agaricomycotina</taxon>
        <taxon>Agaricomycetes</taxon>
        <taxon>Hymenochaetales</taxon>
        <taxon>Hymenochaetaceae</taxon>
        <taxon>Pyrrhoderma</taxon>
    </lineage>
</organism>
<accession>A0A286UQG8</accession>
<evidence type="ECO:0000256" key="9">
    <source>
        <dbReference type="PIRSR" id="PIRSR602401-1"/>
    </source>
</evidence>
<dbReference type="GO" id="GO:0016705">
    <property type="term" value="F:oxidoreductase activity, acting on paired donors, with incorporation or reduction of molecular oxygen"/>
    <property type="evidence" value="ECO:0007669"/>
    <property type="project" value="InterPro"/>
</dbReference>
<dbReference type="AlphaFoldDB" id="A0A286UQG8"/>
<dbReference type="InterPro" id="IPR002401">
    <property type="entry name" value="Cyt_P450_E_grp-I"/>
</dbReference>
<keyword evidence="5 9" id="KW-0479">Metal-binding</keyword>
<dbReference type="InterPro" id="IPR036396">
    <property type="entry name" value="Cyt_P450_sf"/>
</dbReference>
<keyword evidence="4 9" id="KW-0349">Heme</keyword>
<evidence type="ECO:0000256" key="4">
    <source>
        <dbReference type="ARBA" id="ARBA00022617"/>
    </source>
</evidence>
<evidence type="ECO:0000256" key="2">
    <source>
        <dbReference type="ARBA" id="ARBA00005179"/>
    </source>
</evidence>
<keyword evidence="12" id="KW-1185">Reference proteome</keyword>
<dbReference type="PRINTS" id="PR00463">
    <property type="entry name" value="EP450I"/>
</dbReference>
<dbReference type="PANTHER" id="PTHR24305:SF166">
    <property type="entry name" value="CYTOCHROME P450 12A4, MITOCHONDRIAL-RELATED"/>
    <property type="match status" value="1"/>
</dbReference>
<reference evidence="11 12" key="1">
    <citation type="journal article" date="2017" name="Mol. Ecol.">
        <title>Comparative and population genomic landscape of Phellinus noxius: A hypervariable fungus causing root rot in trees.</title>
        <authorList>
            <person name="Chung C.L."/>
            <person name="Lee T.J."/>
            <person name="Akiba M."/>
            <person name="Lee H.H."/>
            <person name="Kuo T.H."/>
            <person name="Liu D."/>
            <person name="Ke H.M."/>
            <person name="Yokoi T."/>
            <person name="Roa M.B."/>
            <person name="Lu M.J."/>
            <person name="Chang Y.Y."/>
            <person name="Ann P.J."/>
            <person name="Tsai J.N."/>
            <person name="Chen C.Y."/>
            <person name="Tzean S.S."/>
            <person name="Ota Y."/>
            <person name="Hattori T."/>
            <person name="Sahashi N."/>
            <person name="Liou R.F."/>
            <person name="Kikuchi T."/>
            <person name="Tsai I.J."/>
        </authorList>
    </citation>
    <scope>NUCLEOTIDE SEQUENCE [LARGE SCALE GENOMIC DNA]</scope>
    <source>
        <strain evidence="11 12">FFPRI411160</strain>
    </source>
</reference>
<comment type="caution">
    <text evidence="11">The sequence shown here is derived from an EMBL/GenBank/DDBJ whole genome shotgun (WGS) entry which is preliminary data.</text>
</comment>
<feature type="transmembrane region" description="Helical" evidence="10">
    <location>
        <begin position="6"/>
        <end position="29"/>
    </location>
</feature>
<dbReference type="Gene3D" id="1.10.630.10">
    <property type="entry name" value="Cytochrome P450"/>
    <property type="match status" value="1"/>
</dbReference>
<keyword evidence="6" id="KW-0560">Oxidoreductase</keyword>
<evidence type="ECO:0000256" key="10">
    <source>
        <dbReference type="SAM" id="Phobius"/>
    </source>
</evidence>
<proteinExistence type="inferred from homology"/>
<dbReference type="CDD" id="cd11069">
    <property type="entry name" value="CYP_FUM15-like"/>
    <property type="match status" value="1"/>
</dbReference>
<dbReference type="EMBL" id="NBII01000002">
    <property type="protein sequence ID" value="PAV21764.1"/>
    <property type="molecule type" value="Genomic_DNA"/>
</dbReference>
<keyword evidence="10" id="KW-0812">Transmembrane</keyword>
<dbReference type="InterPro" id="IPR001128">
    <property type="entry name" value="Cyt_P450"/>
</dbReference>
<evidence type="ECO:0000313" key="11">
    <source>
        <dbReference type="EMBL" id="PAV21764.1"/>
    </source>
</evidence>
<evidence type="ECO:0000256" key="8">
    <source>
        <dbReference type="ARBA" id="ARBA00023033"/>
    </source>
</evidence>
<dbReference type="InterPro" id="IPR050121">
    <property type="entry name" value="Cytochrome_P450_monoxygenase"/>
</dbReference>
<dbReference type="PANTHER" id="PTHR24305">
    <property type="entry name" value="CYTOCHROME P450"/>
    <property type="match status" value="1"/>
</dbReference>
<comment type="similarity">
    <text evidence="3">Belongs to the cytochrome P450 family.</text>
</comment>
<dbReference type="GO" id="GO:0020037">
    <property type="term" value="F:heme binding"/>
    <property type="evidence" value="ECO:0007669"/>
    <property type="project" value="InterPro"/>
</dbReference>
<evidence type="ECO:0000313" key="12">
    <source>
        <dbReference type="Proteomes" id="UP000217199"/>
    </source>
</evidence>
<keyword evidence="8" id="KW-0503">Monooxygenase</keyword>
<gene>
    <name evidence="11" type="ORF">PNOK_0172100</name>
</gene>
<comment type="pathway">
    <text evidence="2">Secondary metabolite biosynthesis.</text>
</comment>
<keyword evidence="10" id="KW-0472">Membrane</keyword>
<dbReference type="STRING" id="2282107.A0A286UQG8"/>
<dbReference type="GO" id="GO:0005506">
    <property type="term" value="F:iron ion binding"/>
    <property type="evidence" value="ECO:0007669"/>
    <property type="project" value="InterPro"/>
</dbReference>
<name>A0A286UQG8_9AGAM</name>
<protein>
    <submittedName>
        <fullName evidence="11">Cytochrome P450</fullName>
    </submittedName>
</protein>
<dbReference type="InParanoid" id="A0A286UQG8"/>
<dbReference type="Pfam" id="PF00067">
    <property type="entry name" value="p450"/>
    <property type="match status" value="1"/>
</dbReference>
<comment type="cofactor">
    <cofactor evidence="1 9">
        <name>heme</name>
        <dbReference type="ChEBI" id="CHEBI:30413"/>
    </cofactor>
</comment>
<evidence type="ECO:0000256" key="1">
    <source>
        <dbReference type="ARBA" id="ARBA00001971"/>
    </source>
</evidence>
<keyword evidence="7 9" id="KW-0408">Iron</keyword>
<keyword evidence="10" id="KW-1133">Transmembrane helix</keyword>